<gene>
    <name evidence="2" type="ORF">WA026_014592</name>
</gene>
<feature type="signal peptide" evidence="1">
    <location>
        <begin position="1"/>
        <end position="20"/>
    </location>
</feature>
<dbReference type="AlphaFoldDB" id="A0AAW1VEL1"/>
<keyword evidence="3" id="KW-1185">Reference proteome</keyword>
<accession>A0AAW1VEL1</accession>
<protein>
    <submittedName>
        <fullName evidence="2">Uncharacterized protein</fullName>
    </submittedName>
</protein>
<evidence type="ECO:0000256" key="1">
    <source>
        <dbReference type="SAM" id="SignalP"/>
    </source>
</evidence>
<sequence length="62" mass="7039">MNMMLVIWATLFVQIIRCYGQQTGSCNFNSMCTCSPDQHDISARTIHSVSCLSVPFYKFPSE</sequence>
<organism evidence="2 3">
    <name type="scientific">Henosepilachna vigintioctopunctata</name>
    <dbReference type="NCBI Taxonomy" id="420089"/>
    <lineage>
        <taxon>Eukaryota</taxon>
        <taxon>Metazoa</taxon>
        <taxon>Ecdysozoa</taxon>
        <taxon>Arthropoda</taxon>
        <taxon>Hexapoda</taxon>
        <taxon>Insecta</taxon>
        <taxon>Pterygota</taxon>
        <taxon>Neoptera</taxon>
        <taxon>Endopterygota</taxon>
        <taxon>Coleoptera</taxon>
        <taxon>Polyphaga</taxon>
        <taxon>Cucujiformia</taxon>
        <taxon>Coccinelloidea</taxon>
        <taxon>Coccinellidae</taxon>
        <taxon>Epilachninae</taxon>
        <taxon>Epilachnini</taxon>
        <taxon>Henosepilachna</taxon>
    </lineage>
</organism>
<feature type="chain" id="PRO_5043486475" evidence="1">
    <location>
        <begin position="21"/>
        <end position="62"/>
    </location>
</feature>
<comment type="caution">
    <text evidence="2">The sequence shown here is derived from an EMBL/GenBank/DDBJ whole genome shotgun (WGS) entry which is preliminary data.</text>
</comment>
<reference evidence="2 3" key="1">
    <citation type="submission" date="2023-03" db="EMBL/GenBank/DDBJ databases">
        <title>Genome insight into feeding habits of ladybird beetles.</title>
        <authorList>
            <person name="Li H.-S."/>
            <person name="Huang Y.-H."/>
            <person name="Pang H."/>
        </authorList>
    </citation>
    <scope>NUCLEOTIDE SEQUENCE [LARGE SCALE GENOMIC DNA]</scope>
    <source>
        <strain evidence="2">SYSU_2023b</strain>
        <tissue evidence="2">Whole body</tissue>
    </source>
</reference>
<evidence type="ECO:0000313" key="3">
    <source>
        <dbReference type="Proteomes" id="UP001431783"/>
    </source>
</evidence>
<evidence type="ECO:0000313" key="2">
    <source>
        <dbReference type="EMBL" id="KAK9891352.1"/>
    </source>
</evidence>
<proteinExistence type="predicted"/>
<dbReference type="EMBL" id="JARQZJ010000128">
    <property type="protein sequence ID" value="KAK9891352.1"/>
    <property type="molecule type" value="Genomic_DNA"/>
</dbReference>
<dbReference type="Proteomes" id="UP001431783">
    <property type="component" value="Unassembled WGS sequence"/>
</dbReference>
<keyword evidence="1" id="KW-0732">Signal</keyword>
<name>A0AAW1VEL1_9CUCU</name>